<keyword evidence="1" id="KW-0732">Signal</keyword>
<dbReference type="KEGG" id="mcui:G8O30_00345"/>
<proteinExistence type="predicted"/>
<dbReference type="NCBIfam" id="TIGR03057">
    <property type="entry name" value="xxxLxxG_by_4"/>
    <property type="match status" value="2"/>
</dbReference>
<protein>
    <submittedName>
        <fullName evidence="2">YhgE/Pip domain-containing protein</fullName>
    </submittedName>
</protein>
<dbReference type="EMBL" id="CP049742">
    <property type="protein sequence ID" value="QPC45533.1"/>
    <property type="molecule type" value="Genomic_DNA"/>
</dbReference>
<evidence type="ECO:0000313" key="2">
    <source>
        <dbReference type="EMBL" id="QPC45533.1"/>
    </source>
</evidence>
<sequence length="595" mass="63724">MKKKTILPVAVATMLVAPNVLANPAKAAENVAAKEEVVYATLSAEGKVANIYVVNTLDVEKDGVVTDFGDYQKIKNLTNVSPIKQEGNTISVEAPEGKFYYQGNLDNSTELPWNVEVTYFLDGQEIDATELAGASGKVEMTITTQQNESVDPLFYQNYLLQVTVTLPNTYQNIDSTGGMVANVGKNKQITFSVLPEQEEALKVEADVEDFAFQGVEIAAVPSSFPIDLGDTDQLTGDMGELSDGISKVNDGMTELEDGIRQLRDGAAELEKGSAQYQRGVRELNGSSGDIVAGSTQIKNALQTINAGLSGGAGEMDLGALAELPAGLGKLSDGLKQTNEGLTTFQQQYNQAYAALNEAIRAIPTAQVTEAEIAALYESGADAVVVDKLVASYAAAQKVRGTYESVQGAFAAVDPTMTQVKGSLTTISGQLDSISANLEKSLAQMDTGSLVELQEGIAQLASNYNTFHNGIVSYTQGVGQLANSYKELNKGVTEVSNGLGELQSGAGELQDGTQELSDETADLPERLQAEINEMVAQFDKSDFEPISFVSPENENVKSVQFVLKTESIEKEEPKEKEAVEEEKNGFWELFVGLFKK</sequence>
<keyword evidence="3" id="KW-1185">Reference proteome</keyword>
<dbReference type="InterPro" id="IPR023908">
    <property type="entry name" value="xxxLxxG_rpt"/>
</dbReference>
<gene>
    <name evidence="2" type="ORF">G8O30_00345</name>
</gene>
<dbReference type="Gene3D" id="1.10.287.950">
    <property type="entry name" value="Methyl-accepting chemotaxis protein"/>
    <property type="match status" value="2"/>
</dbReference>
<dbReference type="RefSeq" id="WP_239673036.1">
    <property type="nucleotide sequence ID" value="NZ_CP049742.1"/>
</dbReference>
<feature type="signal peptide" evidence="1">
    <location>
        <begin position="1"/>
        <end position="22"/>
    </location>
</feature>
<reference evidence="2 3" key="1">
    <citation type="submission" date="2019-07" db="EMBL/GenBank/DDBJ databases">
        <title>Genome sequence of 2 isolates from Red Sea Mangroves.</title>
        <authorList>
            <person name="Sefrji F."/>
            <person name="Michoud G."/>
            <person name="Merlino G."/>
            <person name="Daffonchio D."/>
        </authorList>
    </citation>
    <scope>NUCLEOTIDE SEQUENCE [LARGE SCALE GENOMIC DNA]</scope>
    <source>
        <strain evidence="2 3">R1DC41</strain>
    </source>
</reference>
<evidence type="ECO:0000256" key="1">
    <source>
        <dbReference type="SAM" id="SignalP"/>
    </source>
</evidence>
<organism evidence="2 3">
    <name type="scientific">Mangrovibacillus cuniculi</name>
    <dbReference type="NCBI Taxonomy" id="2593652"/>
    <lineage>
        <taxon>Bacteria</taxon>
        <taxon>Bacillati</taxon>
        <taxon>Bacillota</taxon>
        <taxon>Bacilli</taxon>
        <taxon>Bacillales</taxon>
        <taxon>Bacillaceae</taxon>
        <taxon>Mangrovibacillus</taxon>
    </lineage>
</organism>
<dbReference type="Proteomes" id="UP000593626">
    <property type="component" value="Chromosome"/>
</dbReference>
<evidence type="ECO:0000313" key="3">
    <source>
        <dbReference type="Proteomes" id="UP000593626"/>
    </source>
</evidence>
<accession>A0A7S8HEB0</accession>
<name>A0A7S8HEB0_9BACI</name>
<feature type="chain" id="PRO_5038536263" evidence="1">
    <location>
        <begin position="23"/>
        <end position="595"/>
    </location>
</feature>
<dbReference type="AlphaFoldDB" id="A0A7S8HEB0"/>